<dbReference type="InterPro" id="IPR019798">
    <property type="entry name" value="Ser_HO-MeTrfase_PLP_BS"/>
</dbReference>
<dbReference type="Pfam" id="PF00464">
    <property type="entry name" value="SHMT"/>
    <property type="match status" value="1"/>
</dbReference>
<comment type="caution">
    <text evidence="7">The sequence shown here is derived from an EMBL/GenBank/DDBJ whole genome shotgun (WGS) entry which is preliminary data.</text>
</comment>
<comment type="similarity">
    <text evidence="2">Belongs to the SHMT family.</text>
</comment>
<dbReference type="InterPro" id="IPR015421">
    <property type="entry name" value="PyrdxlP-dep_Trfase_major"/>
</dbReference>
<name>A0A1F4UC63_UNCW3</name>
<feature type="domain" description="Serine hydroxymethyltransferase-like" evidence="6">
    <location>
        <begin position="15"/>
        <end position="416"/>
    </location>
</feature>
<evidence type="ECO:0000256" key="1">
    <source>
        <dbReference type="ARBA" id="ARBA00001933"/>
    </source>
</evidence>
<dbReference type="InterPro" id="IPR049943">
    <property type="entry name" value="Ser_HO-MeTrfase-like"/>
</dbReference>
<evidence type="ECO:0000256" key="2">
    <source>
        <dbReference type="ARBA" id="ARBA00006376"/>
    </source>
</evidence>
<evidence type="ECO:0000256" key="3">
    <source>
        <dbReference type="ARBA" id="ARBA00022563"/>
    </source>
</evidence>
<dbReference type="PANTHER" id="PTHR11680:SF35">
    <property type="entry name" value="SERINE HYDROXYMETHYLTRANSFERASE 1"/>
    <property type="match status" value="1"/>
</dbReference>
<dbReference type="GO" id="GO:0030170">
    <property type="term" value="F:pyridoxal phosphate binding"/>
    <property type="evidence" value="ECO:0007669"/>
    <property type="project" value="InterPro"/>
</dbReference>
<evidence type="ECO:0000259" key="6">
    <source>
        <dbReference type="Pfam" id="PF00464"/>
    </source>
</evidence>
<gene>
    <name evidence="7" type="ORF">A2Y85_03160</name>
</gene>
<dbReference type="PANTHER" id="PTHR11680">
    <property type="entry name" value="SERINE HYDROXYMETHYLTRANSFERASE"/>
    <property type="match status" value="1"/>
</dbReference>
<dbReference type="GO" id="GO:0006730">
    <property type="term" value="P:one-carbon metabolic process"/>
    <property type="evidence" value="ECO:0007669"/>
    <property type="project" value="UniProtKB-KW"/>
</dbReference>
<comment type="cofactor">
    <cofactor evidence="1">
        <name>pyridoxal 5'-phosphate</name>
        <dbReference type="ChEBI" id="CHEBI:597326"/>
    </cofactor>
</comment>
<dbReference type="Proteomes" id="UP000177025">
    <property type="component" value="Unassembled WGS sequence"/>
</dbReference>
<reference evidence="7 8" key="1">
    <citation type="journal article" date="2016" name="Nat. Commun.">
        <title>Thousands of microbial genomes shed light on interconnected biogeochemical processes in an aquifer system.</title>
        <authorList>
            <person name="Anantharaman K."/>
            <person name="Brown C.T."/>
            <person name="Hug L.A."/>
            <person name="Sharon I."/>
            <person name="Castelle C.J."/>
            <person name="Probst A.J."/>
            <person name="Thomas B.C."/>
            <person name="Singh A."/>
            <person name="Wilkins M.J."/>
            <person name="Karaoz U."/>
            <person name="Brodie E.L."/>
            <person name="Williams K.H."/>
            <person name="Hubbard S.S."/>
            <person name="Banfield J.F."/>
        </authorList>
    </citation>
    <scope>NUCLEOTIDE SEQUENCE [LARGE SCALE GENOMIC DNA]</scope>
</reference>
<proteinExistence type="inferred from homology"/>
<dbReference type="Gene3D" id="3.90.1150.10">
    <property type="entry name" value="Aspartate Aminotransferase, domain 1"/>
    <property type="match status" value="1"/>
</dbReference>
<keyword evidence="5" id="KW-0663">Pyridoxal phosphate</keyword>
<dbReference type="AlphaFoldDB" id="A0A1F4UC63"/>
<evidence type="ECO:0000313" key="7">
    <source>
        <dbReference type="EMBL" id="OGC42526.1"/>
    </source>
</evidence>
<dbReference type="InterPro" id="IPR015422">
    <property type="entry name" value="PyrdxlP-dep_Trfase_small"/>
</dbReference>
<sequence length="481" mass="55025">MRTLKEKISLLTEKIEKNNCWRQRECINLIPSETTPSPLVKLCEISDPSGRYAEHRTMKGKEIYFYQGIGFIYEVEEELRKELGEYFECPSVELRPISGQMANEIIFKATVKFFNRGRKEGEPFRRLKLVMNNDLNKGGHLSSQPMGALFNYVEEDPATGKERVINFPARKDCLYKTDTDALAKILESEKPELIVFGKSMFLHREPVEFVYNIIKEWDPRPIIMYDMAHVLGLYGVLQEPFKEGADIITGSTHKTFFGPQRGVIASTITKDSPLSRLWIEIKNRAFPGSTSNHHLGTLLALLMATYEMNAFKNDYQSQIRKNARAYAKALKEKGIDVEGDPVDGFTDTHQVVIRVKKHGPGMEIAERLEKNNIITNYQALPDDESFLEASGVRMGVQEMTRFGMKEKDFSVLANYVADVIIKNADVKDKIKELRAKFLEMHYCLPLDEAADLCARIFTSIFPKKDFFSKFVNNLQDIAKAL</sequence>
<dbReference type="GO" id="GO:0004372">
    <property type="term" value="F:glycine hydroxymethyltransferase activity"/>
    <property type="evidence" value="ECO:0007669"/>
    <property type="project" value="TreeGrafter"/>
</dbReference>
<dbReference type="PROSITE" id="PS00096">
    <property type="entry name" value="SHMT"/>
    <property type="match status" value="1"/>
</dbReference>
<protein>
    <recommendedName>
        <fullName evidence="6">Serine hydroxymethyltransferase-like domain-containing protein</fullName>
    </recommendedName>
</protein>
<accession>A0A1F4UC63</accession>
<dbReference type="InterPro" id="IPR039429">
    <property type="entry name" value="SHMT-like_dom"/>
</dbReference>
<keyword evidence="4" id="KW-0808">Transferase</keyword>
<evidence type="ECO:0000256" key="5">
    <source>
        <dbReference type="ARBA" id="ARBA00022898"/>
    </source>
</evidence>
<evidence type="ECO:0000256" key="4">
    <source>
        <dbReference type="ARBA" id="ARBA00022679"/>
    </source>
</evidence>
<dbReference type="GO" id="GO:0019264">
    <property type="term" value="P:glycine biosynthetic process from serine"/>
    <property type="evidence" value="ECO:0007669"/>
    <property type="project" value="TreeGrafter"/>
</dbReference>
<dbReference type="Gene3D" id="3.40.640.10">
    <property type="entry name" value="Type I PLP-dependent aspartate aminotransferase-like (Major domain)"/>
    <property type="match status" value="1"/>
</dbReference>
<dbReference type="GO" id="GO:0005737">
    <property type="term" value="C:cytoplasm"/>
    <property type="evidence" value="ECO:0007669"/>
    <property type="project" value="TreeGrafter"/>
</dbReference>
<organism evidence="7 8">
    <name type="scientific">candidate division WOR-3 bacterium RBG_13_43_14</name>
    <dbReference type="NCBI Taxonomy" id="1802590"/>
    <lineage>
        <taxon>Bacteria</taxon>
        <taxon>Bacteria division WOR-3</taxon>
    </lineage>
</organism>
<dbReference type="InterPro" id="IPR015424">
    <property type="entry name" value="PyrdxlP-dep_Trfase"/>
</dbReference>
<dbReference type="GO" id="GO:0046653">
    <property type="term" value="P:tetrahydrofolate metabolic process"/>
    <property type="evidence" value="ECO:0007669"/>
    <property type="project" value="TreeGrafter"/>
</dbReference>
<keyword evidence="3" id="KW-0554">One-carbon metabolism</keyword>
<evidence type="ECO:0000313" key="8">
    <source>
        <dbReference type="Proteomes" id="UP000177025"/>
    </source>
</evidence>
<dbReference type="SUPFAM" id="SSF53383">
    <property type="entry name" value="PLP-dependent transferases"/>
    <property type="match status" value="1"/>
</dbReference>
<dbReference type="EMBL" id="MEUM01000062">
    <property type="protein sequence ID" value="OGC42526.1"/>
    <property type="molecule type" value="Genomic_DNA"/>
</dbReference>